<name>A0A168RGE0_9BACT</name>
<keyword evidence="4" id="KW-0949">S-adenosyl-L-methionine</keyword>
<dbReference type="OrthoDB" id="9800801at2"/>
<dbReference type="PATRIC" id="fig|29557.3.peg.275"/>
<dbReference type="InterPro" id="IPR002295">
    <property type="entry name" value="N4/N6-MTase_EcoPI_Mod-like"/>
</dbReference>
<evidence type="ECO:0000256" key="2">
    <source>
        <dbReference type="ARBA" id="ARBA00022603"/>
    </source>
</evidence>
<keyword evidence="3" id="KW-0808">Transferase</keyword>
<organism evidence="6 7">
    <name type="scientific">Mycoplasmopsis gallinarum</name>
    <dbReference type="NCBI Taxonomy" id="29557"/>
    <lineage>
        <taxon>Bacteria</taxon>
        <taxon>Bacillati</taxon>
        <taxon>Mycoplasmatota</taxon>
        <taxon>Mycoplasmoidales</taxon>
        <taxon>Metamycoplasmataceae</taxon>
        <taxon>Mycoplasmopsis</taxon>
    </lineage>
</organism>
<evidence type="ECO:0000313" key="7">
    <source>
        <dbReference type="Proteomes" id="UP000076983"/>
    </source>
</evidence>
<dbReference type="InterPro" id="IPR002052">
    <property type="entry name" value="DNA_methylase_N6_adenine_CS"/>
</dbReference>
<evidence type="ECO:0000313" key="6">
    <source>
        <dbReference type="EMBL" id="OAB48960.1"/>
    </source>
</evidence>
<comment type="caution">
    <text evidence="6">The sequence shown here is derived from an EMBL/GenBank/DDBJ whole genome shotgun (WGS) entry which is preliminary data.</text>
</comment>
<dbReference type="GO" id="GO:0003677">
    <property type="term" value="F:DNA binding"/>
    <property type="evidence" value="ECO:0007669"/>
    <property type="project" value="InterPro"/>
</dbReference>
<dbReference type="PROSITE" id="PS00092">
    <property type="entry name" value="N6_MTASE"/>
    <property type="match status" value="1"/>
</dbReference>
<evidence type="ECO:0000256" key="4">
    <source>
        <dbReference type="ARBA" id="ARBA00022691"/>
    </source>
</evidence>
<dbReference type="Proteomes" id="UP000076983">
    <property type="component" value="Unassembled WGS sequence"/>
</dbReference>
<dbReference type="AlphaFoldDB" id="A0A168RGE0"/>
<dbReference type="SUPFAM" id="SSF53335">
    <property type="entry name" value="S-adenosyl-L-methionine-dependent methyltransferases"/>
    <property type="match status" value="1"/>
</dbReference>
<reference evidence="6 7" key="1">
    <citation type="submission" date="2016-03" db="EMBL/GenBank/DDBJ databases">
        <title>Genome sequence of Mycoplasma gallinarum strain Mgn_IPT.</title>
        <authorList>
            <person name="Yacoub E."/>
            <person name="Sirand-Pugnet P."/>
            <person name="Barre A."/>
            <person name="Maurier F."/>
            <person name="Blanchard A."/>
            <person name="Ben Abdelmoumen B.M."/>
        </authorList>
    </citation>
    <scope>NUCLEOTIDE SEQUENCE [LARGE SCALE GENOMIC DNA]</scope>
    <source>
        <strain evidence="6 7">Mgn_IPT</strain>
    </source>
</reference>
<evidence type="ECO:0000256" key="1">
    <source>
        <dbReference type="ARBA" id="ARBA00006594"/>
    </source>
</evidence>
<comment type="similarity">
    <text evidence="1">Belongs to the N(4)/N(6)-methyltransferase family.</text>
</comment>
<keyword evidence="2" id="KW-0489">Methyltransferase</keyword>
<dbReference type="Pfam" id="PF01555">
    <property type="entry name" value="N6_N4_Mtase"/>
    <property type="match status" value="1"/>
</dbReference>
<dbReference type="GO" id="GO:0008170">
    <property type="term" value="F:N-methyltransferase activity"/>
    <property type="evidence" value="ECO:0007669"/>
    <property type="project" value="InterPro"/>
</dbReference>
<evidence type="ECO:0000256" key="3">
    <source>
        <dbReference type="ARBA" id="ARBA00022679"/>
    </source>
</evidence>
<dbReference type="Gene3D" id="3.40.50.150">
    <property type="entry name" value="Vaccinia Virus protein VP39"/>
    <property type="match status" value="1"/>
</dbReference>
<gene>
    <name evidence="6" type="ORF">MGALLINA_02920</name>
</gene>
<evidence type="ECO:0000259" key="5">
    <source>
        <dbReference type="Pfam" id="PF01555"/>
    </source>
</evidence>
<keyword evidence="7" id="KW-1185">Reference proteome</keyword>
<sequence>MTLLQKYKLKVDELPSYDFNADQKELVKKILENTEEKDLQNVYQFLIQRVKVGFKFDYAPESDSKQVVLLQKDEKLSFKNDILSNNQNVLIIGENYDALKNLLVLERERERDCAASARYDVVYIDPPYNTEWAARDGNKVADDKENIKSSKFIYRDKFSRNGWLNMMNERLRIARNLLKEDGVIFVSIDDNEQAYLKVLMDEIFGEDNFVGIICRPTTPHRSAQEKFISVNNDFIITYAKNKNNLSDFKKIINKENKSDIEFDELGRKYYKNDTAAILAGAEQGYVKSLDYDIEIDGHIYKPLLKDGTRWRWLWNKERFEKAIELKILRTNPETNTVRKIIYLDFEFNKNNQLVKNTNTGMRLLTMEPTTFTKWSKGTDELKSIGLTFPFPKPTKLLKDIISLHINKDAKILDFFAGSGTTGHAVMELNKEDGGNRTYTLVTNNEKNIGTDTTYERLYRINNGKGTNGESFKWTEKNEPYKQNLDVFLTKYFNTDIFSEETNNIAILETLEKELNDFGIYNVNDDVQKLLLDLIALKPVKE</sequence>
<dbReference type="InterPro" id="IPR002941">
    <property type="entry name" value="DNA_methylase_N4/N6"/>
</dbReference>
<dbReference type="EMBL" id="LVLH01000028">
    <property type="protein sequence ID" value="OAB48960.1"/>
    <property type="molecule type" value="Genomic_DNA"/>
</dbReference>
<dbReference type="REBASE" id="159053">
    <property type="entry name" value="M.MgaIPTORF2920P"/>
</dbReference>
<accession>A0A168RGE0</accession>
<dbReference type="PRINTS" id="PR00506">
    <property type="entry name" value="D21N6MTFRASE"/>
</dbReference>
<dbReference type="GO" id="GO:0032259">
    <property type="term" value="P:methylation"/>
    <property type="evidence" value="ECO:0007669"/>
    <property type="project" value="UniProtKB-KW"/>
</dbReference>
<protein>
    <submittedName>
        <fullName evidence="6">Type III restriction-modification system methylation subunit</fullName>
    </submittedName>
</protein>
<proteinExistence type="inferred from homology"/>
<dbReference type="RefSeq" id="WP_063626085.1">
    <property type="nucleotide sequence ID" value="NZ_LVLH01000028.1"/>
</dbReference>
<dbReference type="InterPro" id="IPR029063">
    <property type="entry name" value="SAM-dependent_MTases_sf"/>
</dbReference>
<feature type="domain" description="DNA methylase N-4/N-6" evidence="5">
    <location>
        <begin position="120"/>
        <end position="453"/>
    </location>
</feature>